<evidence type="ECO:0000256" key="3">
    <source>
        <dbReference type="ARBA" id="ARBA00005224"/>
    </source>
</evidence>
<dbReference type="SUPFAM" id="SSF55973">
    <property type="entry name" value="S-adenosylmethionine synthetase"/>
    <property type="match status" value="3"/>
</dbReference>
<keyword evidence="6" id="KW-0554">One-carbon metabolism</keyword>
<comment type="similarity">
    <text evidence="4 15">Belongs to the AdoMet synthase family.</text>
</comment>
<evidence type="ECO:0000313" key="20">
    <source>
        <dbReference type="Proteomes" id="UP000034054"/>
    </source>
</evidence>
<dbReference type="PATRIC" id="fig|1618979.3.peg.616"/>
<dbReference type="InterPro" id="IPR022631">
    <property type="entry name" value="ADOMET_SYNTHASE_CS"/>
</dbReference>
<dbReference type="Pfam" id="PF00438">
    <property type="entry name" value="S-AdoMet_synt_N"/>
    <property type="match status" value="1"/>
</dbReference>
<dbReference type="GO" id="GO:0005524">
    <property type="term" value="F:ATP binding"/>
    <property type="evidence" value="ECO:0007669"/>
    <property type="project" value="UniProtKB-KW"/>
</dbReference>
<dbReference type="PIRSF" id="PIRSF000497">
    <property type="entry name" value="MAT"/>
    <property type="match status" value="1"/>
</dbReference>
<keyword evidence="11 14" id="KW-0460">Magnesium</keyword>
<dbReference type="InterPro" id="IPR022629">
    <property type="entry name" value="S-AdoMet_synt_central"/>
</dbReference>
<protein>
    <recommendedName>
        <fullName evidence="5 13">Methionine adenosyltransferase</fullName>
        <ecNumber evidence="5 13">2.5.1.6</ecNumber>
    </recommendedName>
</protein>
<comment type="cofactor">
    <cofactor evidence="2">
        <name>K(+)</name>
        <dbReference type="ChEBI" id="CHEBI:29103"/>
    </cofactor>
</comment>
<evidence type="ECO:0000256" key="2">
    <source>
        <dbReference type="ARBA" id="ARBA00001958"/>
    </source>
</evidence>
<keyword evidence="12 14" id="KW-0630">Potassium</keyword>
<dbReference type="InterPro" id="IPR002133">
    <property type="entry name" value="S-AdoMet_synthetase"/>
</dbReference>
<evidence type="ECO:0000256" key="14">
    <source>
        <dbReference type="RuleBase" id="RU000542"/>
    </source>
</evidence>
<evidence type="ECO:0000256" key="15">
    <source>
        <dbReference type="RuleBase" id="RU004462"/>
    </source>
</evidence>
<feature type="domain" description="S-adenosylmethionine synthetase central" evidence="17">
    <location>
        <begin position="115"/>
        <end position="224"/>
    </location>
</feature>
<dbReference type="InterPro" id="IPR022636">
    <property type="entry name" value="S-AdoMet_synthetase_sfam"/>
</dbReference>
<proteinExistence type="inferred from homology"/>
<evidence type="ECO:0000259" key="17">
    <source>
        <dbReference type="Pfam" id="PF02772"/>
    </source>
</evidence>
<dbReference type="PANTHER" id="PTHR11964">
    <property type="entry name" value="S-ADENOSYLMETHIONINE SYNTHETASE"/>
    <property type="match status" value="1"/>
</dbReference>
<keyword evidence="7" id="KW-0808">Transferase</keyword>
<dbReference type="GO" id="GO:0005737">
    <property type="term" value="C:cytoplasm"/>
    <property type="evidence" value="ECO:0007669"/>
    <property type="project" value="UniProtKB-SubCell"/>
</dbReference>
<evidence type="ECO:0000256" key="8">
    <source>
        <dbReference type="ARBA" id="ARBA00022723"/>
    </source>
</evidence>
<dbReference type="NCBIfam" id="TIGR01034">
    <property type="entry name" value="metK"/>
    <property type="match status" value="1"/>
</dbReference>
<dbReference type="InterPro" id="IPR022630">
    <property type="entry name" value="S-AdoMet_synt_C"/>
</dbReference>
<evidence type="ECO:0000256" key="5">
    <source>
        <dbReference type="ARBA" id="ARBA00012828"/>
    </source>
</evidence>
<evidence type="ECO:0000313" key="19">
    <source>
        <dbReference type="EMBL" id="KKW32012.1"/>
    </source>
</evidence>
<dbReference type="UniPathway" id="UPA00315">
    <property type="reaction ID" value="UER00080"/>
</dbReference>
<keyword evidence="8 14" id="KW-0479">Metal-binding</keyword>
<evidence type="ECO:0000256" key="9">
    <source>
        <dbReference type="ARBA" id="ARBA00022741"/>
    </source>
</evidence>
<dbReference type="EMBL" id="LCRH01000045">
    <property type="protein sequence ID" value="KKW32012.1"/>
    <property type="molecule type" value="Genomic_DNA"/>
</dbReference>
<dbReference type="Pfam" id="PF02772">
    <property type="entry name" value="S-AdoMet_synt_M"/>
    <property type="match status" value="1"/>
</dbReference>
<keyword evidence="10" id="KW-0067">ATP-binding</keyword>
<dbReference type="AlphaFoldDB" id="A0A0G1ZUJ4"/>
<evidence type="ECO:0000256" key="13">
    <source>
        <dbReference type="NCBIfam" id="TIGR01034"/>
    </source>
</evidence>
<dbReference type="GO" id="GO:0006556">
    <property type="term" value="P:S-adenosylmethionine biosynthetic process"/>
    <property type="evidence" value="ECO:0007669"/>
    <property type="project" value="UniProtKB-UniRule"/>
</dbReference>
<comment type="pathway">
    <text evidence="3">Amino-acid biosynthesis; S-adenosyl-L-methionine biosynthesis; S-adenosyl-L-methionine from L-methionine: step 1/1.</text>
</comment>
<evidence type="ECO:0000256" key="10">
    <source>
        <dbReference type="ARBA" id="ARBA00022840"/>
    </source>
</evidence>
<dbReference type="Gene3D" id="3.30.300.10">
    <property type="match status" value="3"/>
</dbReference>
<name>A0A0G1ZUJ4_9BACT</name>
<evidence type="ECO:0000259" key="18">
    <source>
        <dbReference type="Pfam" id="PF02773"/>
    </source>
</evidence>
<dbReference type="GO" id="GO:0004478">
    <property type="term" value="F:methionine adenosyltransferase activity"/>
    <property type="evidence" value="ECO:0007669"/>
    <property type="project" value="UniProtKB-UniRule"/>
</dbReference>
<dbReference type="Pfam" id="PF02773">
    <property type="entry name" value="S-AdoMet_synt_C"/>
    <property type="match status" value="1"/>
</dbReference>
<dbReference type="PROSITE" id="PS00376">
    <property type="entry name" value="ADOMET_SYNTHASE_1"/>
    <property type="match status" value="1"/>
</dbReference>
<accession>A0A0G1ZUJ4</accession>
<evidence type="ECO:0000256" key="11">
    <source>
        <dbReference type="ARBA" id="ARBA00022842"/>
    </source>
</evidence>
<dbReference type="EC" id="2.5.1.6" evidence="5 13"/>
<comment type="subunit">
    <text evidence="14">Homotetramer.</text>
</comment>
<comment type="subcellular location">
    <subcellularLocation>
        <location evidence="14">Cytoplasm</location>
    </subcellularLocation>
</comment>
<comment type="caution">
    <text evidence="19">The sequence shown here is derived from an EMBL/GenBank/DDBJ whole genome shotgun (WGS) entry which is preliminary data.</text>
</comment>
<reference evidence="19 20" key="1">
    <citation type="journal article" date="2015" name="Nature">
        <title>rRNA introns, odd ribosomes, and small enigmatic genomes across a large radiation of phyla.</title>
        <authorList>
            <person name="Brown C.T."/>
            <person name="Hug L.A."/>
            <person name="Thomas B.C."/>
            <person name="Sharon I."/>
            <person name="Castelle C.J."/>
            <person name="Singh A."/>
            <person name="Wilkins M.J."/>
            <person name="Williams K.H."/>
            <person name="Banfield J.F."/>
        </authorList>
    </citation>
    <scope>NUCLEOTIDE SEQUENCE [LARGE SCALE GENOMIC DNA]</scope>
</reference>
<evidence type="ECO:0000256" key="1">
    <source>
        <dbReference type="ARBA" id="ARBA00001946"/>
    </source>
</evidence>
<evidence type="ECO:0000256" key="7">
    <source>
        <dbReference type="ARBA" id="ARBA00022679"/>
    </source>
</evidence>
<feature type="domain" description="S-adenosylmethionine synthetase N-terminal" evidence="16">
    <location>
        <begin position="16"/>
        <end position="92"/>
    </location>
</feature>
<dbReference type="Proteomes" id="UP000034054">
    <property type="component" value="Unassembled WGS sequence"/>
</dbReference>
<evidence type="ECO:0000256" key="4">
    <source>
        <dbReference type="ARBA" id="ARBA00009685"/>
    </source>
</evidence>
<dbReference type="PROSITE" id="PS00377">
    <property type="entry name" value="ADOMET_SYNTHASE_2"/>
    <property type="match status" value="1"/>
</dbReference>
<comment type="cofactor">
    <cofactor evidence="1">
        <name>Mg(2+)</name>
        <dbReference type="ChEBI" id="CHEBI:18420"/>
    </cofactor>
</comment>
<dbReference type="InterPro" id="IPR022628">
    <property type="entry name" value="S-AdoMet_synt_N"/>
</dbReference>
<dbReference type="CDD" id="cd18079">
    <property type="entry name" value="S-AdoMet_synt"/>
    <property type="match status" value="1"/>
</dbReference>
<dbReference type="GO" id="GO:0046872">
    <property type="term" value="F:metal ion binding"/>
    <property type="evidence" value="ECO:0007669"/>
    <property type="project" value="UniProtKB-KW"/>
</dbReference>
<keyword evidence="9" id="KW-0547">Nucleotide-binding</keyword>
<evidence type="ECO:0000256" key="12">
    <source>
        <dbReference type="ARBA" id="ARBA00022958"/>
    </source>
</evidence>
<dbReference type="GO" id="GO:0006730">
    <property type="term" value="P:one-carbon metabolic process"/>
    <property type="evidence" value="ECO:0007669"/>
    <property type="project" value="UniProtKB-KW"/>
</dbReference>
<evidence type="ECO:0000256" key="6">
    <source>
        <dbReference type="ARBA" id="ARBA00022563"/>
    </source>
</evidence>
<sequence length="370" mass="40238">MRSEMEMICPLRGGHITVEAVGPGHPDKVCDQISDAVLDAALADDPHSRVAIETTGKGRIKLIGEMTTSSVLDLRELTLRVHREIGYRDDEVDGVDIDVVQQSGDIAMGTNDEVQGAGDQGIMVGYAVNTPEYEYMPIAYALAQKLVARLDEARQAGTLPFLRPDNKSQVVMRDGQVVRVTIATQHTADVELGELRGAVYREVIVPVVGDVDFANCQINGTGRFVNGSFAADAGLTGRKIVVDQYGPWVPVGGGAFSGKDPSKVDRTAAYMARLIAKTIVADGMAEEALVHLAYTIGYTEPDSVGVRVFKPRDPDLDFETWIRENFPLSPGAMIKRLGLTTPSGWSYQQTAMYGHFGHTEFPWEQVNKIG</sequence>
<feature type="domain" description="S-adenosylmethionine synthetase C-terminal" evidence="18">
    <location>
        <begin position="227"/>
        <end position="365"/>
    </location>
</feature>
<evidence type="ECO:0000259" key="16">
    <source>
        <dbReference type="Pfam" id="PF00438"/>
    </source>
</evidence>
<gene>
    <name evidence="19" type="ORF">UY76_C0045G0012</name>
</gene>
<organism evidence="19 20">
    <name type="scientific">Candidatus Uhrbacteria bacterium GW2011_GWA2_52_8d</name>
    <dbReference type="NCBI Taxonomy" id="1618979"/>
    <lineage>
        <taxon>Bacteria</taxon>
        <taxon>Candidatus Uhriibacteriota</taxon>
    </lineage>
</organism>